<evidence type="ECO:0000313" key="1">
    <source>
        <dbReference type="EMBL" id="GAU88265.1"/>
    </source>
</evidence>
<proteinExistence type="predicted"/>
<comment type="caution">
    <text evidence="1">The sequence shown here is derived from an EMBL/GenBank/DDBJ whole genome shotgun (WGS) entry which is preliminary data.</text>
</comment>
<name>A0A1D1UIR7_RAMVA</name>
<protein>
    <submittedName>
        <fullName evidence="1">Uncharacterized protein</fullName>
    </submittedName>
</protein>
<dbReference type="AlphaFoldDB" id="A0A1D1UIR7"/>
<evidence type="ECO:0000313" key="2">
    <source>
        <dbReference type="Proteomes" id="UP000186922"/>
    </source>
</evidence>
<organism evidence="1 2">
    <name type="scientific">Ramazzottius varieornatus</name>
    <name type="common">Water bear</name>
    <name type="synonym">Tardigrade</name>
    <dbReference type="NCBI Taxonomy" id="947166"/>
    <lineage>
        <taxon>Eukaryota</taxon>
        <taxon>Metazoa</taxon>
        <taxon>Ecdysozoa</taxon>
        <taxon>Tardigrada</taxon>
        <taxon>Eutardigrada</taxon>
        <taxon>Parachela</taxon>
        <taxon>Hypsibioidea</taxon>
        <taxon>Ramazzottiidae</taxon>
        <taxon>Ramazzottius</taxon>
    </lineage>
</organism>
<sequence>MFDLRFLKRSATILTQVPFGKVGQEVAPGKQRSLRMVTLSADALTPLQEEALKSRLIPAYWSQRTTPLTTYGACKEWSGDGAKSLRHQYRVLPEHIILQETIWMLKGLKGSSVYRLDLDGRWTATGDVGMIDLSMAVLENILLDFCSSSNTLQKVRSFLTTARADYAGAFINGEPSALSKLFSILTAFVMFLDATLEELALENVQNVVKGRPYGVLLLHYKVSSFSQEIQFLSSLFDEVILPNCLDKHNSSFLESSLLSFLHGAFLDIWRSGNRQFGTLVWTLLSLVLERHGEQRCLTDAEADSEGVYGDLIEYIRKHCSADYATGTSLREQDGSPQIASLSHSQAHVEDLSPLLRMHFSYL</sequence>
<dbReference type="EMBL" id="BDGG01000001">
    <property type="protein sequence ID" value="GAU88265.1"/>
    <property type="molecule type" value="Genomic_DNA"/>
</dbReference>
<keyword evidence="2" id="KW-1185">Reference proteome</keyword>
<accession>A0A1D1UIR7</accession>
<dbReference type="Proteomes" id="UP000186922">
    <property type="component" value="Unassembled WGS sequence"/>
</dbReference>
<dbReference type="OrthoDB" id="10630755at2759"/>
<reference evidence="1 2" key="1">
    <citation type="journal article" date="2016" name="Nat. Commun.">
        <title>Extremotolerant tardigrade genome and improved radiotolerance of human cultured cells by tardigrade-unique protein.</title>
        <authorList>
            <person name="Hashimoto T."/>
            <person name="Horikawa D.D."/>
            <person name="Saito Y."/>
            <person name="Kuwahara H."/>
            <person name="Kozuka-Hata H."/>
            <person name="Shin-I T."/>
            <person name="Minakuchi Y."/>
            <person name="Ohishi K."/>
            <person name="Motoyama A."/>
            <person name="Aizu T."/>
            <person name="Enomoto A."/>
            <person name="Kondo K."/>
            <person name="Tanaka S."/>
            <person name="Hara Y."/>
            <person name="Koshikawa S."/>
            <person name="Sagara H."/>
            <person name="Miura T."/>
            <person name="Yokobori S."/>
            <person name="Miyagawa K."/>
            <person name="Suzuki Y."/>
            <person name="Kubo T."/>
            <person name="Oyama M."/>
            <person name="Kohara Y."/>
            <person name="Fujiyama A."/>
            <person name="Arakawa K."/>
            <person name="Katayama T."/>
            <person name="Toyoda A."/>
            <person name="Kunieda T."/>
        </authorList>
    </citation>
    <scope>NUCLEOTIDE SEQUENCE [LARGE SCALE GENOMIC DNA]</scope>
    <source>
        <strain evidence="1 2">YOKOZUNA-1</strain>
    </source>
</reference>
<gene>
    <name evidence="1" type="primary">RvY_01003-1</name>
    <name evidence="1" type="synonym">RvY_01003.1</name>
    <name evidence="1" type="ORF">RvY_01003</name>
</gene>